<evidence type="ECO:0000256" key="1">
    <source>
        <dbReference type="ARBA" id="ARBA00004429"/>
    </source>
</evidence>
<keyword evidence="12" id="KW-1185">Reference proteome</keyword>
<gene>
    <name evidence="11" type="ORF">SAMN05216190_13413</name>
</gene>
<dbReference type="Proteomes" id="UP000198784">
    <property type="component" value="Unassembled WGS sequence"/>
</dbReference>
<dbReference type="GO" id="GO:0022857">
    <property type="term" value="F:transmembrane transporter activity"/>
    <property type="evidence" value="ECO:0007669"/>
    <property type="project" value="UniProtKB-UniRule"/>
</dbReference>
<keyword evidence="3" id="KW-1003">Cell membrane</keyword>
<dbReference type="GO" id="GO:0005886">
    <property type="term" value="C:plasma membrane"/>
    <property type="evidence" value="ECO:0007669"/>
    <property type="project" value="UniProtKB-SubCell"/>
</dbReference>
<comment type="subcellular location">
    <subcellularLocation>
        <location evidence="1 9">Cell inner membrane</location>
        <topology evidence="1 9">Multi-pass membrane protein</topology>
    </subcellularLocation>
</comment>
<dbReference type="OrthoDB" id="4964541at2"/>
<dbReference type="GO" id="GO:0015740">
    <property type="term" value="P:C4-dicarboxylate transport"/>
    <property type="evidence" value="ECO:0007669"/>
    <property type="project" value="TreeGrafter"/>
</dbReference>
<keyword evidence="5 9" id="KW-0812">Transmembrane</keyword>
<evidence type="ECO:0000256" key="5">
    <source>
        <dbReference type="ARBA" id="ARBA00022692"/>
    </source>
</evidence>
<evidence type="ECO:0000313" key="12">
    <source>
        <dbReference type="Proteomes" id="UP000198784"/>
    </source>
</evidence>
<proteinExistence type="inferred from homology"/>
<comment type="similarity">
    <text evidence="8 9">Belongs to the TRAP transporter small permease family.</text>
</comment>
<comment type="subunit">
    <text evidence="9">The complex comprises the extracytoplasmic solute receptor protein and the two transmembrane proteins.</text>
</comment>
<organism evidence="11 12">
    <name type="scientific">Pseudomonas borbori</name>
    <dbReference type="NCBI Taxonomy" id="289003"/>
    <lineage>
        <taxon>Bacteria</taxon>
        <taxon>Pseudomonadati</taxon>
        <taxon>Pseudomonadota</taxon>
        <taxon>Gammaproteobacteria</taxon>
        <taxon>Pseudomonadales</taxon>
        <taxon>Pseudomonadaceae</taxon>
        <taxon>Pseudomonas</taxon>
    </lineage>
</organism>
<keyword evidence="7 9" id="KW-0472">Membrane</keyword>
<evidence type="ECO:0000256" key="2">
    <source>
        <dbReference type="ARBA" id="ARBA00022448"/>
    </source>
</evidence>
<comment type="function">
    <text evidence="9">Part of the tripartite ATP-independent periplasmic (TRAP) transport system.</text>
</comment>
<evidence type="ECO:0000256" key="4">
    <source>
        <dbReference type="ARBA" id="ARBA00022519"/>
    </source>
</evidence>
<accession>A0A1I5VXP3</accession>
<feature type="transmembrane region" description="Helical" evidence="9">
    <location>
        <begin position="149"/>
        <end position="171"/>
    </location>
</feature>
<keyword evidence="2 9" id="KW-0813">Transport</keyword>
<name>A0A1I5VXP3_9PSED</name>
<dbReference type="InterPro" id="IPR055348">
    <property type="entry name" value="DctQ"/>
</dbReference>
<evidence type="ECO:0000256" key="9">
    <source>
        <dbReference type="RuleBase" id="RU369079"/>
    </source>
</evidence>
<feature type="transmembrane region" description="Helical" evidence="9">
    <location>
        <begin position="43"/>
        <end position="63"/>
    </location>
</feature>
<feature type="domain" description="Tripartite ATP-independent periplasmic transporters DctQ component" evidence="10">
    <location>
        <begin position="29"/>
        <end position="174"/>
    </location>
</feature>
<dbReference type="RefSeq" id="WP_090504738.1">
    <property type="nucleotide sequence ID" value="NZ_FOWX01000034.1"/>
</dbReference>
<dbReference type="STRING" id="289003.SAMN05216190_13413"/>
<dbReference type="AlphaFoldDB" id="A0A1I5VXP3"/>
<evidence type="ECO:0000256" key="6">
    <source>
        <dbReference type="ARBA" id="ARBA00022989"/>
    </source>
</evidence>
<sequence>MVHSIQTLSNGIGWCERGLMRVLVLALPLMILVNVTGRALKMPIFWLDELAILTMVWLAMIGLSVTLKSRDAVAVTLLQDAVPPALRRGLQCISDGLVLGFAVAMLVLCYLWFDPLLLISMSFDFQAFAAKSFNFIYQEPTATLGIAKVWFWLILPLVALSSSVHALANLLQTLTVPQAEFLKHTVRVNSGE</sequence>
<reference evidence="12" key="1">
    <citation type="submission" date="2016-10" db="EMBL/GenBank/DDBJ databases">
        <authorList>
            <person name="Varghese N."/>
            <person name="Submissions S."/>
        </authorList>
    </citation>
    <scope>NUCLEOTIDE SEQUENCE [LARGE SCALE GENOMIC DNA]</scope>
    <source>
        <strain evidence="12">DSM 17834</strain>
    </source>
</reference>
<keyword evidence="4 9" id="KW-0997">Cell inner membrane</keyword>
<feature type="transmembrane region" description="Helical" evidence="9">
    <location>
        <begin position="96"/>
        <end position="113"/>
    </location>
</feature>
<dbReference type="PANTHER" id="PTHR35011:SF2">
    <property type="entry name" value="2,3-DIKETO-L-GULONATE TRAP TRANSPORTER SMALL PERMEASE PROTEIN YIAM"/>
    <property type="match status" value="1"/>
</dbReference>
<keyword evidence="6 9" id="KW-1133">Transmembrane helix</keyword>
<evidence type="ECO:0000256" key="3">
    <source>
        <dbReference type="ARBA" id="ARBA00022475"/>
    </source>
</evidence>
<evidence type="ECO:0000313" key="11">
    <source>
        <dbReference type="EMBL" id="SFQ12259.1"/>
    </source>
</evidence>
<protein>
    <recommendedName>
        <fullName evidence="9">TRAP transporter small permease protein</fullName>
    </recommendedName>
</protein>
<dbReference type="EMBL" id="FOWX01000034">
    <property type="protein sequence ID" value="SFQ12259.1"/>
    <property type="molecule type" value="Genomic_DNA"/>
</dbReference>
<feature type="transmembrane region" description="Helical" evidence="9">
    <location>
        <begin position="18"/>
        <end position="37"/>
    </location>
</feature>
<dbReference type="InterPro" id="IPR007387">
    <property type="entry name" value="TRAP_DctQ"/>
</dbReference>
<evidence type="ECO:0000259" key="10">
    <source>
        <dbReference type="Pfam" id="PF04290"/>
    </source>
</evidence>
<dbReference type="PANTHER" id="PTHR35011">
    <property type="entry name" value="2,3-DIKETO-L-GULONATE TRAP TRANSPORTER SMALL PERMEASE PROTEIN YIAM"/>
    <property type="match status" value="1"/>
</dbReference>
<evidence type="ECO:0000256" key="8">
    <source>
        <dbReference type="ARBA" id="ARBA00038436"/>
    </source>
</evidence>
<evidence type="ECO:0000256" key="7">
    <source>
        <dbReference type="ARBA" id="ARBA00023136"/>
    </source>
</evidence>
<dbReference type="Pfam" id="PF04290">
    <property type="entry name" value="DctQ"/>
    <property type="match status" value="1"/>
</dbReference>